<organism evidence="14 15">
    <name type="scientific">Nezara viridula</name>
    <name type="common">Southern green stink bug</name>
    <name type="synonym">Cimex viridulus</name>
    <dbReference type="NCBI Taxonomy" id="85310"/>
    <lineage>
        <taxon>Eukaryota</taxon>
        <taxon>Metazoa</taxon>
        <taxon>Ecdysozoa</taxon>
        <taxon>Arthropoda</taxon>
        <taxon>Hexapoda</taxon>
        <taxon>Insecta</taxon>
        <taxon>Pterygota</taxon>
        <taxon>Neoptera</taxon>
        <taxon>Paraneoptera</taxon>
        <taxon>Hemiptera</taxon>
        <taxon>Heteroptera</taxon>
        <taxon>Panheteroptera</taxon>
        <taxon>Pentatomomorpha</taxon>
        <taxon>Pentatomoidea</taxon>
        <taxon>Pentatomidae</taxon>
        <taxon>Pentatominae</taxon>
        <taxon>Nezara</taxon>
    </lineage>
</organism>
<dbReference type="AlphaFoldDB" id="A0A9P0H3Q7"/>
<keyword evidence="15" id="KW-1185">Reference proteome</keyword>
<protein>
    <recommendedName>
        <fullName evidence="13">Ionotropic glutamate receptor C-terminal domain-containing protein</fullName>
    </recommendedName>
</protein>
<evidence type="ECO:0000313" key="15">
    <source>
        <dbReference type="Proteomes" id="UP001152798"/>
    </source>
</evidence>
<dbReference type="OrthoDB" id="6602682at2759"/>
<evidence type="ECO:0000256" key="11">
    <source>
        <dbReference type="PIRSR" id="PIRSR601508-3"/>
    </source>
</evidence>
<keyword evidence="3" id="KW-1003">Cell membrane</keyword>
<feature type="disulfide bond" evidence="11">
    <location>
        <begin position="173"/>
        <end position="228"/>
    </location>
</feature>
<dbReference type="PANTHER" id="PTHR42643:SF24">
    <property type="entry name" value="IONOTROPIC RECEPTOR 60A"/>
    <property type="match status" value="1"/>
</dbReference>
<dbReference type="InterPro" id="IPR001508">
    <property type="entry name" value="Iono_Glu_rcpt_met"/>
</dbReference>
<feature type="transmembrane region" description="Helical" evidence="12">
    <location>
        <begin position="245"/>
        <end position="270"/>
    </location>
</feature>
<feature type="site" description="Crucial to convey clamshell closure to channel opening" evidence="10">
    <location>
        <position position="78"/>
    </location>
</feature>
<evidence type="ECO:0000256" key="6">
    <source>
        <dbReference type="ARBA" id="ARBA00023136"/>
    </source>
</evidence>
<evidence type="ECO:0000256" key="12">
    <source>
        <dbReference type="SAM" id="Phobius"/>
    </source>
</evidence>
<evidence type="ECO:0000259" key="13">
    <source>
        <dbReference type="Pfam" id="PF00060"/>
    </source>
</evidence>
<keyword evidence="8" id="KW-0325">Glycoprotein</keyword>
<accession>A0A9P0H3Q7</accession>
<evidence type="ECO:0000256" key="7">
    <source>
        <dbReference type="ARBA" id="ARBA00023170"/>
    </source>
</evidence>
<keyword evidence="4 12" id="KW-0812">Transmembrane</keyword>
<evidence type="ECO:0000256" key="3">
    <source>
        <dbReference type="ARBA" id="ARBA00022475"/>
    </source>
</evidence>
<proteinExistence type="inferred from homology"/>
<reference evidence="14" key="1">
    <citation type="submission" date="2022-01" db="EMBL/GenBank/DDBJ databases">
        <authorList>
            <person name="King R."/>
        </authorList>
    </citation>
    <scope>NUCLEOTIDE SEQUENCE</scope>
</reference>
<dbReference type="Pfam" id="PF00060">
    <property type="entry name" value="Lig_chan"/>
    <property type="match status" value="1"/>
</dbReference>
<gene>
    <name evidence="14" type="ORF">NEZAVI_LOCUS3809</name>
</gene>
<keyword evidence="5 12" id="KW-1133">Transmembrane helix</keyword>
<dbReference type="Gene3D" id="1.10.287.70">
    <property type="match status" value="1"/>
</dbReference>
<feature type="binding site" evidence="9">
    <location>
        <position position="98"/>
    </location>
    <ligand>
        <name>L-glutamate</name>
        <dbReference type="ChEBI" id="CHEBI:29985"/>
    </ligand>
</feature>
<feature type="site" description="Interaction with the cone snail toxin Con-ikot-ikot" evidence="10">
    <location>
        <position position="104"/>
    </location>
</feature>
<feature type="binding site" evidence="9">
    <location>
        <position position="157"/>
    </location>
    <ligand>
        <name>L-glutamate</name>
        <dbReference type="ChEBI" id="CHEBI:29985"/>
    </ligand>
</feature>
<dbReference type="GO" id="GO:0038023">
    <property type="term" value="F:signaling receptor activity"/>
    <property type="evidence" value="ECO:0007669"/>
    <property type="project" value="InterPro"/>
</dbReference>
<dbReference type="InterPro" id="IPR001320">
    <property type="entry name" value="Iontro_rcpt_C"/>
</dbReference>
<dbReference type="PANTHER" id="PTHR42643">
    <property type="entry name" value="IONOTROPIC RECEPTOR 20A-RELATED"/>
    <property type="match status" value="1"/>
</dbReference>
<name>A0A9P0H3Q7_NEZVI</name>
<dbReference type="GO" id="GO:0015276">
    <property type="term" value="F:ligand-gated monoatomic ion channel activity"/>
    <property type="evidence" value="ECO:0007669"/>
    <property type="project" value="InterPro"/>
</dbReference>
<feature type="transmembrane region" description="Helical" evidence="12">
    <location>
        <begin position="50"/>
        <end position="76"/>
    </location>
</feature>
<comment type="subcellular location">
    <subcellularLocation>
        <location evidence="1">Cell membrane</location>
        <topology evidence="1">Multi-pass membrane protein</topology>
    </subcellularLocation>
</comment>
<keyword evidence="11" id="KW-1015">Disulfide bond</keyword>
<dbReference type="Proteomes" id="UP001152798">
    <property type="component" value="Chromosome 2"/>
</dbReference>
<feature type="domain" description="Ionotropic glutamate receptor C-terminal" evidence="13">
    <location>
        <begin position="12"/>
        <end position="288"/>
    </location>
</feature>
<dbReference type="InterPro" id="IPR052192">
    <property type="entry name" value="Insect_Ionotropic_Sensory_Rcpt"/>
</dbReference>
<evidence type="ECO:0000256" key="4">
    <source>
        <dbReference type="ARBA" id="ARBA00022692"/>
    </source>
</evidence>
<dbReference type="GO" id="GO:0050906">
    <property type="term" value="P:detection of stimulus involved in sensory perception"/>
    <property type="evidence" value="ECO:0007669"/>
    <property type="project" value="UniProtKB-ARBA"/>
</dbReference>
<evidence type="ECO:0000256" key="2">
    <source>
        <dbReference type="ARBA" id="ARBA00008685"/>
    </source>
</evidence>
<evidence type="ECO:0000256" key="8">
    <source>
        <dbReference type="ARBA" id="ARBA00023180"/>
    </source>
</evidence>
<comment type="similarity">
    <text evidence="2">Belongs to the glutamate-gated ion channel (TC 1.A.10.1) family.</text>
</comment>
<dbReference type="SUPFAM" id="SSF53850">
    <property type="entry name" value="Periplasmic binding protein-like II"/>
    <property type="match status" value="1"/>
</dbReference>
<evidence type="ECO:0000313" key="14">
    <source>
        <dbReference type="EMBL" id="CAH1393090.1"/>
    </source>
</evidence>
<dbReference type="EMBL" id="OV725078">
    <property type="protein sequence ID" value="CAH1393090.1"/>
    <property type="molecule type" value="Genomic_DNA"/>
</dbReference>
<dbReference type="PRINTS" id="PR00177">
    <property type="entry name" value="NMDARECEPTOR"/>
</dbReference>
<evidence type="ECO:0000256" key="5">
    <source>
        <dbReference type="ARBA" id="ARBA00022989"/>
    </source>
</evidence>
<dbReference type="GO" id="GO:0005886">
    <property type="term" value="C:plasma membrane"/>
    <property type="evidence" value="ECO:0007669"/>
    <property type="project" value="UniProtKB-SubCell"/>
</dbReference>
<evidence type="ECO:0000256" key="9">
    <source>
        <dbReference type="PIRSR" id="PIRSR601508-1"/>
    </source>
</evidence>
<sequence length="351" mass="40256">MWLRIKLCPNDNKQLFPLSSCIWFVYGALMKQGSTLSPLSDSARLLFATWWIFILILTAFYTANLTAFLTLSLFTLPIKEVEDVAKPPHKWFTTQGSSVEYAIKNKDDGDLNILLSSVRRGNGRFIDTSSESHVLELLYDGWLYLDTSDTLNRLMYDDYKKKTIEGEDENKRCTFALTQYPFLVRSLAFAYPKGSSLPELFNPIVQVFVESGILKHLLNEDLPDTTICPLNLGNKERKLRNTDLFTTYIVVLAGFSGALVVFCIELLWTYCATKSFNSKSNKSQRLKNNYNKFVITNEFEKTTAIQNQVQTKINGREYFMITAKEGDKRLIPLRTPSALLFQYGLNYPTMF</sequence>
<evidence type="ECO:0000256" key="1">
    <source>
        <dbReference type="ARBA" id="ARBA00004651"/>
    </source>
</evidence>
<evidence type="ECO:0000256" key="10">
    <source>
        <dbReference type="PIRSR" id="PIRSR601508-2"/>
    </source>
</evidence>
<keyword evidence="6 12" id="KW-0472">Membrane</keyword>
<keyword evidence="7" id="KW-0675">Receptor</keyword>